<feature type="region of interest" description="Disordered" evidence="1">
    <location>
        <begin position="1"/>
        <end position="27"/>
    </location>
</feature>
<sequence length="141" mass="16426">YNPAKRKRTKSNRRKRKKMLNRRNPGIPHLPVDITWPLNKNNFTEMDGEKMPLIIFGNGMKGKSHVRFRGKRVGVSEIIYRHLKRREKLGELSVLDIDEFRTSSVCDTCHQMNVCNHRDQDISFHTSNMAYISAQIWSGSG</sequence>
<evidence type="ECO:0000313" key="3">
    <source>
        <dbReference type="Proteomes" id="UP000253551"/>
    </source>
</evidence>
<dbReference type="EMBL" id="PJQM01004165">
    <property type="protein sequence ID" value="RCH85462.1"/>
    <property type="molecule type" value="Genomic_DNA"/>
</dbReference>
<feature type="non-terminal residue" evidence="2">
    <location>
        <position position="1"/>
    </location>
</feature>
<evidence type="ECO:0000313" key="2">
    <source>
        <dbReference type="EMBL" id="RCH85462.1"/>
    </source>
</evidence>
<accession>A0A367J679</accession>
<protein>
    <submittedName>
        <fullName evidence="2">Uncharacterized protein</fullName>
    </submittedName>
</protein>
<organism evidence="2 3">
    <name type="scientific">Rhizopus stolonifer</name>
    <name type="common">Rhizopus nigricans</name>
    <dbReference type="NCBI Taxonomy" id="4846"/>
    <lineage>
        <taxon>Eukaryota</taxon>
        <taxon>Fungi</taxon>
        <taxon>Fungi incertae sedis</taxon>
        <taxon>Mucoromycota</taxon>
        <taxon>Mucoromycotina</taxon>
        <taxon>Mucoromycetes</taxon>
        <taxon>Mucorales</taxon>
        <taxon>Mucorineae</taxon>
        <taxon>Rhizopodaceae</taxon>
        <taxon>Rhizopus</taxon>
    </lineage>
</organism>
<dbReference type="STRING" id="4846.A0A367J679"/>
<proteinExistence type="predicted"/>
<dbReference type="OrthoDB" id="2244395at2759"/>
<reference evidence="2 3" key="1">
    <citation type="journal article" date="2018" name="G3 (Bethesda)">
        <title>Phylogenetic and Phylogenomic Definition of Rhizopus Species.</title>
        <authorList>
            <person name="Gryganskyi A.P."/>
            <person name="Golan J."/>
            <person name="Dolatabadi S."/>
            <person name="Mondo S."/>
            <person name="Robb S."/>
            <person name="Idnurm A."/>
            <person name="Muszewska A."/>
            <person name="Steczkiewicz K."/>
            <person name="Masonjones S."/>
            <person name="Liao H.L."/>
            <person name="Gajdeczka M.T."/>
            <person name="Anike F."/>
            <person name="Vuek A."/>
            <person name="Anishchenko I.M."/>
            <person name="Voigt K."/>
            <person name="de Hoog G.S."/>
            <person name="Smith M.E."/>
            <person name="Heitman J."/>
            <person name="Vilgalys R."/>
            <person name="Stajich J.E."/>
        </authorList>
    </citation>
    <scope>NUCLEOTIDE SEQUENCE [LARGE SCALE GENOMIC DNA]</scope>
    <source>
        <strain evidence="2 3">LSU 92-RS-03</strain>
    </source>
</reference>
<evidence type="ECO:0000256" key="1">
    <source>
        <dbReference type="SAM" id="MobiDB-lite"/>
    </source>
</evidence>
<name>A0A367J679_RHIST</name>
<keyword evidence="3" id="KW-1185">Reference proteome</keyword>
<dbReference type="Proteomes" id="UP000253551">
    <property type="component" value="Unassembled WGS sequence"/>
</dbReference>
<gene>
    <name evidence="2" type="ORF">CU098_009488</name>
</gene>
<dbReference type="AlphaFoldDB" id="A0A367J679"/>
<feature type="compositionally biased region" description="Basic residues" evidence="1">
    <location>
        <begin position="1"/>
        <end position="21"/>
    </location>
</feature>
<comment type="caution">
    <text evidence="2">The sequence shown here is derived from an EMBL/GenBank/DDBJ whole genome shotgun (WGS) entry which is preliminary data.</text>
</comment>